<reference evidence="1" key="1">
    <citation type="submission" date="2015-08" db="UniProtKB">
        <authorList>
            <consortium name="WormBaseParasite"/>
        </authorList>
    </citation>
    <scope>IDENTIFICATION</scope>
</reference>
<sequence>MKLGCIACSGYNRLYKRRKNRRQQEKVLDQLREVVRVSGLQDRIVNQIAPMQGKQLFVELYISQKKSKKLLRCLIDSGACVLFIRKSALSDISETKSFANPTKIA</sequence>
<dbReference type="AlphaFoldDB" id="A0A0K0EA97"/>
<evidence type="ECO:0000313" key="1">
    <source>
        <dbReference type="WBParaSite" id="SSTP_0000642350.1"/>
    </source>
</evidence>
<protein>
    <submittedName>
        <fullName evidence="1">Transposase</fullName>
    </submittedName>
</protein>
<accession>A0A0K0EA97</accession>
<name>A0A0K0EA97_STRER</name>
<dbReference type="WBParaSite" id="SSTP_0000642350.1">
    <property type="protein sequence ID" value="SSTP_0000642350.1"/>
    <property type="gene ID" value="SSTP_0000642350"/>
</dbReference>
<proteinExistence type="predicted"/>
<dbReference type="STRING" id="6248.A0A0K0EA97"/>
<organism evidence="1">
    <name type="scientific">Strongyloides stercoralis</name>
    <name type="common">Threadworm</name>
    <dbReference type="NCBI Taxonomy" id="6248"/>
    <lineage>
        <taxon>Eukaryota</taxon>
        <taxon>Metazoa</taxon>
        <taxon>Ecdysozoa</taxon>
        <taxon>Nematoda</taxon>
        <taxon>Chromadorea</taxon>
        <taxon>Rhabditida</taxon>
        <taxon>Tylenchina</taxon>
        <taxon>Panagrolaimomorpha</taxon>
        <taxon>Strongyloidoidea</taxon>
        <taxon>Strongyloididae</taxon>
        <taxon>Strongyloides</taxon>
    </lineage>
</organism>